<feature type="compositionally biased region" description="Low complexity" evidence="1">
    <location>
        <begin position="311"/>
        <end position="321"/>
    </location>
</feature>
<sequence length="321" mass="35103">MREHHHTPLYVHPIVWTSGQVRLLGCHFAPKEPRMDRNGQSDAKPAAEQVSTAPQRSQQKQRYQELIWNAAIYDSLKRSGYRAVEFNAGFRFGQHTLVPVPTNGLFWAPSIYPFLAYVNYEAVEVLRSKRFAPWPGSRDSAAAAKVRDIMLRAVQPPNKAEDPYIAAILIAMAQEQQILGRVAASEGAPSSPTQSTASEDTDSETSSQEDPSFEVRVLVAPNTAPQFLSVYSASVPSSFLAKLEWPSRFSPSPPLQIAYRQVPFSPSGPERLRDLLPRVIGMPSGCEGSDASDAAEDGQSAEAPASPPDSPACSSSWLVLL</sequence>
<feature type="region of interest" description="Disordered" evidence="1">
    <location>
        <begin position="183"/>
        <end position="212"/>
    </location>
</feature>
<feature type="compositionally biased region" description="Polar residues" evidence="1">
    <location>
        <begin position="49"/>
        <end position="58"/>
    </location>
</feature>
<feature type="region of interest" description="Disordered" evidence="1">
    <location>
        <begin position="281"/>
        <end position="321"/>
    </location>
</feature>
<protein>
    <submittedName>
        <fullName evidence="2">Uncharacterized protein</fullName>
    </submittedName>
</protein>
<name>A0AAN7HAK8_9PEZI</name>
<accession>A0AAN7HAK8</accession>
<evidence type="ECO:0000313" key="2">
    <source>
        <dbReference type="EMBL" id="KAK4233944.1"/>
    </source>
</evidence>
<proteinExistence type="predicted"/>
<feature type="compositionally biased region" description="Low complexity" evidence="1">
    <location>
        <begin position="193"/>
        <end position="210"/>
    </location>
</feature>
<organism evidence="2 3">
    <name type="scientific">Achaetomium macrosporum</name>
    <dbReference type="NCBI Taxonomy" id="79813"/>
    <lineage>
        <taxon>Eukaryota</taxon>
        <taxon>Fungi</taxon>
        <taxon>Dikarya</taxon>
        <taxon>Ascomycota</taxon>
        <taxon>Pezizomycotina</taxon>
        <taxon>Sordariomycetes</taxon>
        <taxon>Sordariomycetidae</taxon>
        <taxon>Sordariales</taxon>
        <taxon>Chaetomiaceae</taxon>
        <taxon>Achaetomium</taxon>
    </lineage>
</organism>
<evidence type="ECO:0000313" key="3">
    <source>
        <dbReference type="Proteomes" id="UP001303760"/>
    </source>
</evidence>
<dbReference type="EMBL" id="MU860443">
    <property type="protein sequence ID" value="KAK4233944.1"/>
    <property type="molecule type" value="Genomic_DNA"/>
</dbReference>
<dbReference type="AlphaFoldDB" id="A0AAN7HAK8"/>
<gene>
    <name evidence="2" type="ORF">C8A03DRAFT_38310</name>
</gene>
<reference evidence="2" key="2">
    <citation type="submission" date="2023-05" db="EMBL/GenBank/DDBJ databases">
        <authorList>
            <consortium name="Lawrence Berkeley National Laboratory"/>
            <person name="Steindorff A."/>
            <person name="Hensen N."/>
            <person name="Bonometti L."/>
            <person name="Westerberg I."/>
            <person name="Brannstrom I.O."/>
            <person name="Guillou S."/>
            <person name="Cros-Aarteil S."/>
            <person name="Calhoun S."/>
            <person name="Haridas S."/>
            <person name="Kuo A."/>
            <person name="Mondo S."/>
            <person name="Pangilinan J."/>
            <person name="Riley R."/>
            <person name="Labutti K."/>
            <person name="Andreopoulos B."/>
            <person name="Lipzen A."/>
            <person name="Chen C."/>
            <person name="Yanf M."/>
            <person name="Daum C."/>
            <person name="Ng V."/>
            <person name="Clum A."/>
            <person name="Ohm R."/>
            <person name="Martin F."/>
            <person name="Silar P."/>
            <person name="Natvig D."/>
            <person name="Lalanne C."/>
            <person name="Gautier V."/>
            <person name="Ament-Velasquez S.L."/>
            <person name="Kruys A."/>
            <person name="Hutchinson M.I."/>
            <person name="Powell A.J."/>
            <person name="Barry K."/>
            <person name="Miller A.N."/>
            <person name="Grigoriev I.V."/>
            <person name="Debuchy R."/>
            <person name="Gladieux P."/>
            <person name="Thoren M.H."/>
            <person name="Johannesson H."/>
        </authorList>
    </citation>
    <scope>NUCLEOTIDE SEQUENCE</scope>
    <source>
        <strain evidence="2">CBS 532.94</strain>
    </source>
</reference>
<comment type="caution">
    <text evidence="2">The sequence shown here is derived from an EMBL/GenBank/DDBJ whole genome shotgun (WGS) entry which is preliminary data.</text>
</comment>
<reference evidence="2" key="1">
    <citation type="journal article" date="2023" name="Mol. Phylogenet. Evol.">
        <title>Genome-scale phylogeny and comparative genomics of the fungal order Sordariales.</title>
        <authorList>
            <person name="Hensen N."/>
            <person name="Bonometti L."/>
            <person name="Westerberg I."/>
            <person name="Brannstrom I.O."/>
            <person name="Guillou S."/>
            <person name="Cros-Aarteil S."/>
            <person name="Calhoun S."/>
            <person name="Haridas S."/>
            <person name="Kuo A."/>
            <person name="Mondo S."/>
            <person name="Pangilinan J."/>
            <person name="Riley R."/>
            <person name="LaButti K."/>
            <person name="Andreopoulos B."/>
            <person name="Lipzen A."/>
            <person name="Chen C."/>
            <person name="Yan M."/>
            <person name="Daum C."/>
            <person name="Ng V."/>
            <person name="Clum A."/>
            <person name="Steindorff A."/>
            <person name="Ohm R.A."/>
            <person name="Martin F."/>
            <person name="Silar P."/>
            <person name="Natvig D.O."/>
            <person name="Lalanne C."/>
            <person name="Gautier V."/>
            <person name="Ament-Velasquez S.L."/>
            <person name="Kruys A."/>
            <person name="Hutchinson M.I."/>
            <person name="Powell A.J."/>
            <person name="Barry K."/>
            <person name="Miller A.N."/>
            <person name="Grigoriev I.V."/>
            <person name="Debuchy R."/>
            <person name="Gladieux P."/>
            <person name="Hiltunen Thoren M."/>
            <person name="Johannesson H."/>
        </authorList>
    </citation>
    <scope>NUCLEOTIDE SEQUENCE</scope>
    <source>
        <strain evidence="2">CBS 532.94</strain>
    </source>
</reference>
<evidence type="ECO:0000256" key="1">
    <source>
        <dbReference type="SAM" id="MobiDB-lite"/>
    </source>
</evidence>
<keyword evidence="3" id="KW-1185">Reference proteome</keyword>
<feature type="region of interest" description="Disordered" evidence="1">
    <location>
        <begin position="34"/>
        <end position="58"/>
    </location>
</feature>
<dbReference type="Proteomes" id="UP001303760">
    <property type="component" value="Unassembled WGS sequence"/>
</dbReference>